<name>A0A317C1C1_9GAMM</name>
<dbReference type="InterPro" id="IPR014710">
    <property type="entry name" value="RmlC-like_jellyroll"/>
</dbReference>
<evidence type="ECO:0000313" key="2">
    <source>
        <dbReference type="EMBL" id="PWQ92446.1"/>
    </source>
</evidence>
<evidence type="ECO:0000256" key="1">
    <source>
        <dbReference type="ARBA" id="ARBA00023235"/>
    </source>
</evidence>
<keyword evidence="3" id="KW-1185">Reference proteome</keyword>
<organism evidence="2 3">
    <name type="scientific">Leucothrix pacifica</name>
    <dbReference type="NCBI Taxonomy" id="1247513"/>
    <lineage>
        <taxon>Bacteria</taxon>
        <taxon>Pseudomonadati</taxon>
        <taxon>Pseudomonadota</taxon>
        <taxon>Gammaproteobacteria</taxon>
        <taxon>Thiotrichales</taxon>
        <taxon>Thiotrichaceae</taxon>
        <taxon>Leucothrix</taxon>
    </lineage>
</organism>
<dbReference type="GO" id="GO:0019310">
    <property type="term" value="P:inositol catabolic process"/>
    <property type="evidence" value="ECO:0007669"/>
    <property type="project" value="InterPro"/>
</dbReference>
<dbReference type="Pfam" id="PF04962">
    <property type="entry name" value="KduI"/>
    <property type="match status" value="1"/>
</dbReference>
<dbReference type="AlphaFoldDB" id="A0A317C1C1"/>
<dbReference type="Proteomes" id="UP000245539">
    <property type="component" value="Unassembled WGS sequence"/>
</dbReference>
<dbReference type="OrthoDB" id="6121073at2"/>
<accession>A0A317C1C1</accession>
<dbReference type="GO" id="GO:0008880">
    <property type="term" value="F:glucuronate isomerase activity"/>
    <property type="evidence" value="ECO:0007669"/>
    <property type="project" value="InterPro"/>
</dbReference>
<dbReference type="InterPro" id="IPR011051">
    <property type="entry name" value="RmlC_Cupin_sf"/>
</dbReference>
<dbReference type="InterPro" id="IPR024203">
    <property type="entry name" value="Deoxy-glucuronate_isom_IolB"/>
</dbReference>
<reference evidence="2 3" key="1">
    <citation type="submission" date="2018-05" db="EMBL/GenBank/DDBJ databases">
        <title>Leucothrix arctica sp. nov., isolated from Arctic seawater.</title>
        <authorList>
            <person name="Choi A."/>
            <person name="Baek K."/>
        </authorList>
    </citation>
    <scope>NUCLEOTIDE SEQUENCE [LARGE SCALE GENOMIC DNA]</scope>
    <source>
        <strain evidence="2 3">JCM 18388</strain>
    </source>
</reference>
<dbReference type="RefSeq" id="WP_109839654.1">
    <property type="nucleotide sequence ID" value="NZ_QGKM01000088.1"/>
</dbReference>
<comment type="caution">
    <text evidence="2">The sequence shown here is derived from an EMBL/GenBank/DDBJ whole genome shotgun (WGS) entry which is preliminary data.</text>
</comment>
<dbReference type="Gene3D" id="2.60.120.10">
    <property type="entry name" value="Jelly Rolls"/>
    <property type="match status" value="2"/>
</dbReference>
<dbReference type="PIRSF" id="PIRSF036628">
    <property type="entry name" value="IolB"/>
    <property type="match status" value="1"/>
</dbReference>
<dbReference type="InterPro" id="IPR021120">
    <property type="entry name" value="KduI/IolB_isomerase"/>
</dbReference>
<proteinExistence type="predicted"/>
<evidence type="ECO:0000313" key="3">
    <source>
        <dbReference type="Proteomes" id="UP000245539"/>
    </source>
</evidence>
<keyword evidence="1 2" id="KW-0413">Isomerase</keyword>
<dbReference type="NCBIfam" id="TIGR04378">
    <property type="entry name" value="myo_inos_iolB"/>
    <property type="match status" value="1"/>
</dbReference>
<gene>
    <name evidence="2" type="primary">iolB</name>
    <name evidence="2" type="ORF">DKW60_21155</name>
</gene>
<dbReference type="PANTHER" id="PTHR39193">
    <property type="entry name" value="5-DEOXY-GLUCURONATE ISOMERASE"/>
    <property type="match status" value="1"/>
</dbReference>
<dbReference type="PANTHER" id="PTHR39193:SF1">
    <property type="entry name" value="5-DEOXY-GLUCURONATE ISOMERASE"/>
    <property type="match status" value="1"/>
</dbReference>
<dbReference type="SUPFAM" id="SSF51182">
    <property type="entry name" value="RmlC-like cupins"/>
    <property type="match status" value="1"/>
</dbReference>
<dbReference type="EMBL" id="QGKM01000088">
    <property type="protein sequence ID" value="PWQ92446.1"/>
    <property type="molecule type" value="Genomic_DNA"/>
</dbReference>
<protein>
    <submittedName>
        <fullName evidence="2">5-deoxy-glucuronate isomerase</fullName>
    </submittedName>
</protein>
<sequence length="264" mass="29653">MNLLRRPEAGENGRYHHITPENANWKYVGFEAYDLKQGETLTLAASDNELCLVLLSGRADVTTPNLQLSDIGDRMDVFEDKAPHAVYVKNGEAVTVKATTDLELAVCAAPGHGNHESRHIAPADMSREARGEGTNTRHVCNILPDNEPADSLLVVEVKTPNGNWSSYPPHKHDQDNIPAESYLEETYYHRLNPSQGFVFQRVFTDDLEIDETMSASDKDVVMVPRGYHPVGAPHGYDSYYLNVMAGPKRTWIFNNHPDHEWMLK</sequence>